<evidence type="ECO:0000313" key="4">
    <source>
        <dbReference type="EMBL" id="NEN25378.1"/>
    </source>
</evidence>
<comment type="caution">
    <text evidence="4">The sequence shown here is derived from an EMBL/GenBank/DDBJ whole genome shotgun (WGS) entry which is preliminary data.</text>
</comment>
<keyword evidence="2" id="KW-0560">Oxidoreductase</keyword>
<dbReference type="InterPro" id="IPR036291">
    <property type="entry name" value="NAD(P)-bd_dom_sf"/>
</dbReference>
<dbReference type="Gene3D" id="3.40.50.720">
    <property type="entry name" value="NAD(P)-binding Rossmann-like Domain"/>
    <property type="match status" value="1"/>
</dbReference>
<name>A0A7K3WV24_9FLAO</name>
<accession>A0A7K3WV24</accession>
<evidence type="ECO:0000256" key="1">
    <source>
        <dbReference type="ARBA" id="ARBA00006484"/>
    </source>
</evidence>
<dbReference type="SUPFAM" id="SSF51735">
    <property type="entry name" value="NAD(P)-binding Rossmann-fold domains"/>
    <property type="match status" value="1"/>
</dbReference>
<organism evidence="4 5">
    <name type="scientific">Cryomorpha ignava</name>
    <dbReference type="NCBI Taxonomy" id="101383"/>
    <lineage>
        <taxon>Bacteria</taxon>
        <taxon>Pseudomonadati</taxon>
        <taxon>Bacteroidota</taxon>
        <taxon>Flavobacteriia</taxon>
        <taxon>Flavobacteriales</taxon>
        <taxon>Cryomorphaceae</taxon>
        <taxon>Cryomorpha</taxon>
    </lineage>
</organism>
<dbReference type="PANTHER" id="PTHR44196">
    <property type="entry name" value="DEHYDROGENASE/REDUCTASE SDR FAMILY MEMBER 7B"/>
    <property type="match status" value="1"/>
</dbReference>
<gene>
    <name evidence="4" type="ORF">G3O08_17925</name>
</gene>
<dbReference type="InterPro" id="IPR002347">
    <property type="entry name" value="SDR_fam"/>
</dbReference>
<dbReference type="PRINTS" id="PR00080">
    <property type="entry name" value="SDRFAMILY"/>
</dbReference>
<sequence>MDFKDKHILITGATAGIGKALLEELMNRGADKIAVLARNQEKLDALKTEFPKVEILAVSADVSNPKDLDRAISEIEKTWGALDILINNAGVVSAGALEDISDEDIVNQVAINLTGPILLTKKCLHLLKKSNEGAIVNVSSGLGFIAWPFYNVYAATKAGIRQFSDALRRDLYQYPLHIMTIYPTATETPMMKNAAVENMDDPKMVARVSLDGLINKEHHVIFGGEQRLIDIELNHSDPDVIDRKAIERYDALRERTEKHRAM</sequence>
<dbReference type="PRINTS" id="PR00081">
    <property type="entry name" value="GDHRDH"/>
</dbReference>
<evidence type="ECO:0000256" key="2">
    <source>
        <dbReference type="ARBA" id="ARBA00023002"/>
    </source>
</evidence>
<protein>
    <submittedName>
        <fullName evidence="4">SDR family oxidoreductase</fullName>
    </submittedName>
</protein>
<dbReference type="PROSITE" id="PS00061">
    <property type="entry name" value="ADH_SHORT"/>
    <property type="match status" value="1"/>
</dbReference>
<dbReference type="EMBL" id="JAAGVY010000051">
    <property type="protein sequence ID" value="NEN25378.1"/>
    <property type="molecule type" value="Genomic_DNA"/>
</dbReference>
<dbReference type="PANTHER" id="PTHR44196:SF1">
    <property type="entry name" value="DEHYDROGENASE_REDUCTASE SDR FAMILY MEMBER 7B"/>
    <property type="match status" value="1"/>
</dbReference>
<dbReference type="GO" id="GO:0016491">
    <property type="term" value="F:oxidoreductase activity"/>
    <property type="evidence" value="ECO:0007669"/>
    <property type="project" value="UniProtKB-KW"/>
</dbReference>
<keyword evidence="5" id="KW-1185">Reference proteome</keyword>
<reference evidence="4 5" key="1">
    <citation type="submission" date="2020-02" db="EMBL/GenBank/DDBJ databases">
        <title>Out from the shadows clarifying the taxonomy of the family Cryomorphaceae and related taxa by utilizing the GTDB taxonomic framework.</title>
        <authorList>
            <person name="Bowman J.P."/>
        </authorList>
    </citation>
    <scope>NUCLEOTIDE SEQUENCE [LARGE SCALE GENOMIC DNA]</scope>
    <source>
        <strain evidence="4 5">QSSC 1-22</strain>
    </source>
</reference>
<dbReference type="InterPro" id="IPR020904">
    <property type="entry name" value="Sc_DH/Rdtase_CS"/>
</dbReference>
<dbReference type="Proteomes" id="UP000486602">
    <property type="component" value="Unassembled WGS sequence"/>
</dbReference>
<dbReference type="GO" id="GO:0016020">
    <property type="term" value="C:membrane"/>
    <property type="evidence" value="ECO:0007669"/>
    <property type="project" value="TreeGrafter"/>
</dbReference>
<evidence type="ECO:0000313" key="5">
    <source>
        <dbReference type="Proteomes" id="UP000486602"/>
    </source>
</evidence>
<dbReference type="RefSeq" id="WP_163286835.1">
    <property type="nucleotide sequence ID" value="NZ_JAAGVY010000051.1"/>
</dbReference>
<evidence type="ECO:0000256" key="3">
    <source>
        <dbReference type="RuleBase" id="RU000363"/>
    </source>
</evidence>
<dbReference type="Pfam" id="PF00106">
    <property type="entry name" value="adh_short"/>
    <property type="match status" value="1"/>
</dbReference>
<comment type="similarity">
    <text evidence="1 3">Belongs to the short-chain dehydrogenases/reductases (SDR) family.</text>
</comment>
<dbReference type="CDD" id="cd05233">
    <property type="entry name" value="SDR_c"/>
    <property type="match status" value="1"/>
</dbReference>
<proteinExistence type="inferred from homology"/>
<dbReference type="AlphaFoldDB" id="A0A7K3WV24"/>